<dbReference type="SMART" id="SM00357">
    <property type="entry name" value="CSP"/>
    <property type="match status" value="1"/>
</dbReference>
<protein>
    <recommendedName>
        <fullName evidence="4">CSD domain-containing protein</fullName>
    </recommendedName>
</protein>
<evidence type="ECO:0000256" key="3">
    <source>
        <dbReference type="RuleBase" id="RU000408"/>
    </source>
</evidence>
<evidence type="ECO:0000256" key="1">
    <source>
        <dbReference type="ARBA" id="ARBA00004496"/>
    </source>
</evidence>
<reference evidence="5 6" key="1">
    <citation type="journal article" date="2015" name="Genome Announc.">
        <title>Expanding the biotechnology potential of lactobacilli through comparative genomics of 213 strains and associated genera.</title>
        <authorList>
            <person name="Sun Z."/>
            <person name="Harris H.M."/>
            <person name="McCann A."/>
            <person name="Guo C."/>
            <person name="Argimon S."/>
            <person name="Zhang W."/>
            <person name="Yang X."/>
            <person name="Jeffery I.B."/>
            <person name="Cooney J.C."/>
            <person name="Kagawa T.F."/>
            <person name="Liu W."/>
            <person name="Song Y."/>
            <person name="Salvetti E."/>
            <person name="Wrobel A."/>
            <person name="Rasinkangas P."/>
            <person name="Parkhill J."/>
            <person name="Rea M.C."/>
            <person name="O'Sullivan O."/>
            <person name="Ritari J."/>
            <person name="Douillard F.P."/>
            <person name="Paul Ross R."/>
            <person name="Yang R."/>
            <person name="Briner A.E."/>
            <person name="Felis G.E."/>
            <person name="de Vos W.M."/>
            <person name="Barrangou R."/>
            <person name="Klaenhammer T.R."/>
            <person name="Caufield P.W."/>
            <person name="Cui Y."/>
            <person name="Zhang H."/>
            <person name="O'Toole P.W."/>
        </authorList>
    </citation>
    <scope>NUCLEOTIDE SEQUENCE [LARGE SCALE GENOMIC DNA]</scope>
    <source>
        <strain evidence="5 6">DSM 18933</strain>
    </source>
</reference>
<dbReference type="InterPro" id="IPR019844">
    <property type="entry name" value="CSD_CS"/>
</dbReference>
<dbReference type="PRINTS" id="PR00050">
    <property type="entry name" value="COLDSHOCK"/>
</dbReference>
<evidence type="ECO:0000259" key="4">
    <source>
        <dbReference type="PROSITE" id="PS51857"/>
    </source>
</evidence>
<proteinExistence type="predicted"/>
<dbReference type="PANTHER" id="PTHR11544">
    <property type="entry name" value="COLD SHOCK DOMAIN CONTAINING PROTEINS"/>
    <property type="match status" value="1"/>
</dbReference>
<organism evidence="5 6">
    <name type="scientific">Ligilactobacillus hayakitensis DSM 18933 = JCM 14209</name>
    <dbReference type="NCBI Taxonomy" id="1423755"/>
    <lineage>
        <taxon>Bacteria</taxon>
        <taxon>Bacillati</taxon>
        <taxon>Bacillota</taxon>
        <taxon>Bacilli</taxon>
        <taxon>Lactobacillales</taxon>
        <taxon>Lactobacillaceae</taxon>
        <taxon>Ligilactobacillus</taxon>
    </lineage>
</organism>
<keyword evidence="6" id="KW-1185">Reference proteome</keyword>
<evidence type="ECO:0000313" key="5">
    <source>
        <dbReference type="EMBL" id="KRM19100.1"/>
    </source>
</evidence>
<dbReference type="InterPro" id="IPR011129">
    <property type="entry name" value="CSD"/>
</dbReference>
<comment type="caution">
    <text evidence="5">The sequence shown here is derived from an EMBL/GenBank/DDBJ whole genome shotgun (WGS) entry which is preliminary data.</text>
</comment>
<dbReference type="STRING" id="1423755.FC40_GL000890"/>
<evidence type="ECO:0000313" key="6">
    <source>
        <dbReference type="Proteomes" id="UP000051054"/>
    </source>
</evidence>
<dbReference type="PROSITE" id="PS00352">
    <property type="entry name" value="CSD_1"/>
    <property type="match status" value="1"/>
</dbReference>
<feature type="domain" description="CSD" evidence="4">
    <location>
        <begin position="1"/>
        <end position="65"/>
    </location>
</feature>
<dbReference type="Gene3D" id="2.40.50.140">
    <property type="entry name" value="Nucleic acid-binding proteins"/>
    <property type="match status" value="1"/>
</dbReference>
<dbReference type="EMBL" id="AZGD01000090">
    <property type="protein sequence ID" value="KRM19100.1"/>
    <property type="molecule type" value="Genomic_DNA"/>
</dbReference>
<evidence type="ECO:0000256" key="2">
    <source>
        <dbReference type="ARBA" id="ARBA00022490"/>
    </source>
</evidence>
<dbReference type="InterPro" id="IPR050181">
    <property type="entry name" value="Cold_shock_domain"/>
</dbReference>
<keyword evidence="2" id="KW-0963">Cytoplasm</keyword>
<dbReference type="SUPFAM" id="SSF50249">
    <property type="entry name" value="Nucleic acid-binding proteins"/>
    <property type="match status" value="1"/>
</dbReference>
<dbReference type="OrthoDB" id="9805039at2"/>
<comment type="subcellular location">
    <subcellularLocation>
        <location evidence="1 3">Cytoplasm</location>
    </subcellularLocation>
</comment>
<dbReference type="GO" id="GO:0003676">
    <property type="term" value="F:nucleic acid binding"/>
    <property type="evidence" value="ECO:0007669"/>
    <property type="project" value="InterPro"/>
</dbReference>
<dbReference type="eggNOG" id="COG1278">
    <property type="taxonomic scope" value="Bacteria"/>
</dbReference>
<dbReference type="CDD" id="cd04458">
    <property type="entry name" value="CSP_CDS"/>
    <property type="match status" value="1"/>
</dbReference>
<dbReference type="AlphaFoldDB" id="A0A0R1WXV6"/>
<dbReference type="PATRIC" id="fig|1423755.3.peg.944"/>
<name>A0A0R1WXV6_9LACO</name>
<gene>
    <name evidence="5" type="ORF">FC40_GL000890</name>
</gene>
<dbReference type="InterPro" id="IPR012340">
    <property type="entry name" value="NA-bd_OB-fold"/>
</dbReference>
<dbReference type="PROSITE" id="PS51857">
    <property type="entry name" value="CSD_2"/>
    <property type="match status" value="1"/>
</dbReference>
<dbReference type="InterPro" id="IPR002059">
    <property type="entry name" value="CSP_DNA-bd"/>
</dbReference>
<dbReference type="PIRSF" id="PIRSF002599">
    <property type="entry name" value="Cold_shock_A"/>
    <property type="match status" value="1"/>
</dbReference>
<dbReference type="Pfam" id="PF00313">
    <property type="entry name" value="CSD"/>
    <property type="match status" value="1"/>
</dbReference>
<dbReference type="Proteomes" id="UP000051054">
    <property type="component" value="Unassembled WGS sequence"/>
</dbReference>
<sequence>MLGTVHKFNKEKGFGFITPDGKKDDVFVHFTAVMTPGFKTLVPGQKVSFVLIEGMKGFQAANVEVLD</sequence>
<accession>A0A0R1WXV6</accession>
<dbReference type="InterPro" id="IPR012156">
    <property type="entry name" value="Cold_shock_CspA"/>
</dbReference>
<dbReference type="RefSeq" id="WP_025021633.1">
    <property type="nucleotide sequence ID" value="NZ_AZGD01000090.1"/>
</dbReference>
<dbReference type="GO" id="GO:0005737">
    <property type="term" value="C:cytoplasm"/>
    <property type="evidence" value="ECO:0007669"/>
    <property type="project" value="UniProtKB-SubCell"/>
</dbReference>